<gene>
    <name evidence="5" type="ORF">PSON_ATCC_30995.1.T0090359</name>
</gene>
<evidence type="ECO:0000256" key="1">
    <source>
        <dbReference type="ARBA" id="ARBA00022741"/>
    </source>
</evidence>
<dbReference type="GO" id="GO:0005524">
    <property type="term" value="F:ATP binding"/>
    <property type="evidence" value="ECO:0007669"/>
    <property type="project" value="UniProtKB-UniRule"/>
</dbReference>
<dbReference type="EMBL" id="CAJJDN010000009">
    <property type="protein sequence ID" value="CAD8055667.1"/>
    <property type="molecule type" value="Genomic_DNA"/>
</dbReference>
<dbReference type="AlphaFoldDB" id="A0A8S1KLK2"/>
<dbReference type="Proteomes" id="UP000692954">
    <property type="component" value="Unassembled WGS sequence"/>
</dbReference>
<feature type="binding site" evidence="3">
    <location>
        <position position="171"/>
    </location>
    <ligand>
        <name>ATP</name>
        <dbReference type="ChEBI" id="CHEBI:30616"/>
    </ligand>
</feature>
<feature type="domain" description="Protein kinase" evidence="4">
    <location>
        <begin position="142"/>
        <end position="401"/>
    </location>
</feature>
<dbReference type="InterPro" id="IPR017441">
    <property type="entry name" value="Protein_kinase_ATP_BS"/>
</dbReference>
<reference evidence="5" key="1">
    <citation type="submission" date="2021-01" db="EMBL/GenBank/DDBJ databases">
        <authorList>
            <consortium name="Genoscope - CEA"/>
            <person name="William W."/>
        </authorList>
    </citation>
    <scope>NUCLEOTIDE SEQUENCE</scope>
</reference>
<dbReference type="PROSITE" id="PS50011">
    <property type="entry name" value="PROTEIN_KINASE_DOM"/>
    <property type="match status" value="1"/>
</dbReference>
<dbReference type="FunFam" id="3.30.200.20:FF:000042">
    <property type="entry name" value="Aurora kinase A"/>
    <property type="match status" value="1"/>
</dbReference>
<dbReference type="PROSITE" id="PS00107">
    <property type="entry name" value="PROTEIN_KINASE_ATP"/>
    <property type="match status" value="1"/>
</dbReference>
<dbReference type="InterPro" id="IPR008271">
    <property type="entry name" value="Ser/Thr_kinase_AS"/>
</dbReference>
<dbReference type="OrthoDB" id="504170at2759"/>
<dbReference type="SMART" id="SM00220">
    <property type="entry name" value="S_TKc"/>
    <property type="match status" value="1"/>
</dbReference>
<dbReference type="PROSITE" id="PS00108">
    <property type="entry name" value="PROTEIN_KINASE_ST"/>
    <property type="match status" value="1"/>
</dbReference>
<dbReference type="Pfam" id="PF00069">
    <property type="entry name" value="Pkinase"/>
    <property type="match status" value="1"/>
</dbReference>
<evidence type="ECO:0000259" key="4">
    <source>
        <dbReference type="PROSITE" id="PS50011"/>
    </source>
</evidence>
<keyword evidence="6" id="KW-1185">Reference proteome</keyword>
<evidence type="ECO:0000256" key="3">
    <source>
        <dbReference type="PROSITE-ProRule" id="PRU10141"/>
    </source>
</evidence>
<accession>A0A8S1KLK2</accession>
<keyword evidence="1 3" id="KW-0547">Nucleotide-binding</keyword>
<evidence type="ECO:0000256" key="2">
    <source>
        <dbReference type="ARBA" id="ARBA00022840"/>
    </source>
</evidence>
<dbReference type="GO" id="GO:0004672">
    <property type="term" value="F:protein kinase activity"/>
    <property type="evidence" value="ECO:0007669"/>
    <property type="project" value="InterPro"/>
</dbReference>
<proteinExistence type="predicted"/>
<dbReference type="InterPro" id="IPR000719">
    <property type="entry name" value="Prot_kinase_dom"/>
</dbReference>
<dbReference type="FunFam" id="1.10.510.10:FF:000945">
    <property type="entry name" value="Uncharacterized protein"/>
    <property type="match status" value="1"/>
</dbReference>
<comment type="caution">
    <text evidence="5">The sequence shown here is derived from an EMBL/GenBank/DDBJ whole genome shotgun (WGS) entry which is preliminary data.</text>
</comment>
<name>A0A8S1KLK2_9CILI</name>
<sequence>MNCKFTKSFFDDLKHVDSFWVKQPIIIEESKIDYQCLLFKKSYKTGFWVSRNYLIYDSQLVKVKPNTRQCHVVNLNLSRIQKLKYENKQEKESFNKVQKKYGFRLIRNNQYRELYSRSKELNQQLWENLRKCAILTQFKEDYTLGKVIGKGNFATVYQTINKETKKLYAVKVFEKSKIKNSETDQLALVKEMSIMRKINHKGLIKLHEVYEDDSNVFFILEYLEGGELNNHIQKNQKFPEKVVAKILATILDSLDYLQKKNILHRDLKPDNIILRNKGILEDVVITDFGLADIYSSTGNYMFSRCGTPGFVAPEVLQDKIYDHKVDLFSVGCLMYLLLTQKQPFRGSNYDEIVMKNYHCKVDFQSIDNEISFDALSLLKQLLHSKPQFRPSARIALKHKWFQINLDEARFKELNCDLSDTKDSTIKSSLSDIPFLNLIQNKASKHNFSTPQQNQISQKGKDSQLFTPQVMQQIDESLDDNINSIKLLDDTITDIQVEDESPQSHLLPKYQIISKLKLVVDSKASSLYGSPMILNTPDVTSRKLTQGNQKDEVQQIQPQKLANKVMNNLKSLESQ</sequence>
<dbReference type="PANTHER" id="PTHR24347">
    <property type="entry name" value="SERINE/THREONINE-PROTEIN KINASE"/>
    <property type="match status" value="1"/>
</dbReference>
<evidence type="ECO:0000313" key="6">
    <source>
        <dbReference type="Proteomes" id="UP000692954"/>
    </source>
</evidence>
<evidence type="ECO:0000313" key="5">
    <source>
        <dbReference type="EMBL" id="CAD8055667.1"/>
    </source>
</evidence>
<protein>
    <recommendedName>
        <fullName evidence="4">Protein kinase domain-containing protein</fullName>
    </recommendedName>
</protein>
<organism evidence="5 6">
    <name type="scientific">Paramecium sonneborni</name>
    <dbReference type="NCBI Taxonomy" id="65129"/>
    <lineage>
        <taxon>Eukaryota</taxon>
        <taxon>Sar</taxon>
        <taxon>Alveolata</taxon>
        <taxon>Ciliophora</taxon>
        <taxon>Intramacronucleata</taxon>
        <taxon>Oligohymenophorea</taxon>
        <taxon>Peniculida</taxon>
        <taxon>Parameciidae</taxon>
        <taxon>Paramecium</taxon>
    </lineage>
</organism>
<keyword evidence="2 3" id="KW-0067">ATP-binding</keyword>